<evidence type="ECO:0000313" key="2">
    <source>
        <dbReference type="EMBL" id="KAF2497617.1"/>
    </source>
</evidence>
<keyword evidence="3" id="KW-1185">Reference proteome</keyword>
<reference evidence="2" key="1">
    <citation type="journal article" date="2020" name="Stud. Mycol.">
        <title>101 Dothideomycetes genomes: a test case for predicting lifestyles and emergence of pathogens.</title>
        <authorList>
            <person name="Haridas S."/>
            <person name="Albert R."/>
            <person name="Binder M."/>
            <person name="Bloem J."/>
            <person name="Labutti K."/>
            <person name="Salamov A."/>
            <person name="Andreopoulos B."/>
            <person name="Baker S."/>
            <person name="Barry K."/>
            <person name="Bills G."/>
            <person name="Bluhm B."/>
            <person name="Cannon C."/>
            <person name="Castanera R."/>
            <person name="Culley D."/>
            <person name="Daum C."/>
            <person name="Ezra D."/>
            <person name="Gonzalez J."/>
            <person name="Henrissat B."/>
            <person name="Kuo A."/>
            <person name="Liang C."/>
            <person name="Lipzen A."/>
            <person name="Lutzoni F."/>
            <person name="Magnuson J."/>
            <person name="Mondo S."/>
            <person name="Nolan M."/>
            <person name="Ohm R."/>
            <person name="Pangilinan J."/>
            <person name="Park H.-J."/>
            <person name="Ramirez L."/>
            <person name="Alfaro M."/>
            <person name="Sun H."/>
            <person name="Tritt A."/>
            <person name="Yoshinaga Y."/>
            <person name="Zwiers L.-H."/>
            <person name="Turgeon B."/>
            <person name="Goodwin S."/>
            <person name="Spatafora J."/>
            <person name="Crous P."/>
            <person name="Grigoriev I."/>
        </authorList>
    </citation>
    <scope>NUCLEOTIDE SEQUENCE</scope>
    <source>
        <strain evidence="2">CBS 269.34</strain>
    </source>
</reference>
<dbReference type="EMBL" id="MU004186">
    <property type="protein sequence ID" value="KAF2497617.1"/>
    <property type="molecule type" value="Genomic_DNA"/>
</dbReference>
<accession>A0A6A6R2J0</accession>
<protein>
    <submittedName>
        <fullName evidence="2">Uncharacterized protein</fullName>
    </submittedName>
</protein>
<name>A0A6A6R2J0_9PEZI</name>
<organism evidence="2 3">
    <name type="scientific">Lophium mytilinum</name>
    <dbReference type="NCBI Taxonomy" id="390894"/>
    <lineage>
        <taxon>Eukaryota</taxon>
        <taxon>Fungi</taxon>
        <taxon>Dikarya</taxon>
        <taxon>Ascomycota</taxon>
        <taxon>Pezizomycotina</taxon>
        <taxon>Dothideomycetes</taxon>
        <taxon>Pleosporomycetidae</taxon>
        <taxon>Mytilinidiales</taxon>
        <taxon>Mytilinidiaceae</taxon>
        <taxon>Lophium</taxon>
    </lineage>
</organism>
<sequence length="1126" mass="123977">MTSISRITTALFSGSQETTVALANINFDFALVKARLFCITLLSVSNTRQVEAPVEYHGVGAMLSRNRRIIAEGGTAHITARKLGALFEHKLPKTPILFDCYGRRASEVASSPLFEDPPSKFNGIFADQVGVDGTSIWAAATSGKGAIAVHLLACMLARMWSSTEATSIWAEIIEERKKELSNVDCSEPVSFATLAAAQITIPREQLAEWDSSARAWLRAADAACNRQQTQLMLILKNINIPVNHEQKNLFHSVVSAWKTALSMMEKLLSGVAQSITQSQEHGELLLALASWHLYPDLLVLGETLISQKDKLVPASAILSVGLQCSPAQEDTGIHWSLPLAHFRFYGPPKLSSRAICSDGERLSISQFMQVALGSLLTTWSTDGFLTTDDSTLIIDLWNYLTVDPKTIASKTLLNSANWLRPLVDAAKCLNGPAGFARNVSARLVGLGHRRAKDLLKPSDPLFGLLAPETFTGLLQGPESKIKAFRSIASKLDLDPESVIIRYRNPSINKNGERDEDGLKRRLASYYAPSERVFNATQMDSHESPSHSLIPCQQETESPDASKEDEVMNRTWTPIQKETTNFDVLSGDEVTDQWEEFWSASLPADTEQQRESTTINPADTTWEPPSFRVPSILDDASLFAIDPFFYASGAQNEHLTRKRDLEGSRIMSKGHNRWLPRGTTVDREYVLQLEQETSETCHSLEELKLTQSIDEMLVMDDSIYLHVIGDPNDCAMYVKDSRAKSVSHLPHMGFEDIKEAFQAGSLDVSGVFNHLQDNLPTSSSISMRALGTIANTYDHITNATIALRAIYTPLHHWEWYLASSAKYLAKEPQLDDDFAREESKHNSSTGNTAVSEEPCLTSRSTETEGSLSPFKLTCAETFALVAGMESGESNLKPSQLSGVMAMSSSDSIYLAAPLLVDPAESLDLRHDRPKIKRIMGNIGKAGIAMLVPPPEPQIKSSDSASWQSINHAPFDGSMEDCFQGTSLQLSFTDYSLGIDTGVHGSRDSESYFVEALVSVHDKGQWIADLDVLSALENDCIVPTPPYVLKKQCGHSDKCIPAFGLISVDNWSEFLDKPKNPLVFRAHGNWVARLAALAISASRKEGVVVVPDDAKICWRCARDDGRASTFIY</sequence>
<proteinExistence type="predicted"/>
<gene>
    <name evidence="2" type="ORF">BU16DRAFT_559352</name>
</gene>
<dbReference type="Proteomes" id="UP000799750">
    <property type="component" value="Unassembled WGS sequence"/>
</dbReference>
<feature type="region of interest" description="Disordered" evidence="1">
    <location>
        <begin position="536"/>
        <end position="565"/>
    </location>
</feature>
<feature type="region of interest" description="Disordered" evidence="1">
    <location>
        <begin position="603"/>
        <end position="622"/>
    </location>
</feature>
<feature type="region of interest" description="Disordered" evidence="1">
    <location>
        <begin position="834"/>
        <end position="863"/>
    </location>
</feature>
<dbReference type="OrthoDB" id="5354164at2759"/>
<evidence type="ECO:0000256" key="1">
    <source>
        <dbReference type="SAM" id="MobiDB-lite"/>
    </source>
</evidence>
<evidence type="ECO:0000313" key="3">
    <source>
        <dbReference type="Proteomes" id="UP000799750"/>
    </source>
</evidence>
<dbReference type="AlphaFoldDB" id="A0A6A6R2J0"/>